<evidence type="ECO:0000313" key="3">
    <source>
        <dbReference type="EMBL" id="KAK1667437.1"/>
    </source>
</evidence>
<protein>
    <recommendedName>
        <fullName evidence="2">Hydrophobic seed protein domain-containing protein</fullName>
    </recommendedName>
</protein>
<name>A0AAD8T010_LOLMU</name>
<accession>A0AAD8T010</accession>
<keyword evidence="4" id="KW-1185">Reference proteome</keyword>
<evidence type="ECO:0000256" key="1">
    <source>
        <dbReference type="SAM" id="SignalP"/>
    </source>
</evidence>
<reference evidence="3" key="1">
    <citation type="submission" date="2023-07" db="EMBL/GenBank/DDBJ databases">
        <title>A chromosome-level genome assembly of Lolium multiflorum.</title>
        <authorList>
            <person name="Chen Y."/>
            <person name="Copetti D."/>
            <person name="Kolliker R."/>
            <person name="Studer B."/>
        </authorList>
    </citation>
    <scope>NUCLEOTIDE SEQUENCE</scope>
    <source>
        <strain evidence="3">02402/16</strain>
        <tissue evidence="3">Leaf</tissue>
    </source>
</reference>
<dbReference type="EMBL" id="JAUUTY010000003">
    <property type="protein sequence ID" value="KAK1667437.1"/>
    <property type="molecule type" value="Genomic_DNA"/>
</dbReference>
<sequence>MVPSKLVLFLVVNLALLASVAHACAQYCPTPSPPPPLLTCSIDTQKLKVCANVLNLLKLNLPVTENEECSPLLSGLANLDASVCLCTAIEAEILGIKLNVLADFTLLLNQCCKTCPYNYTCSI</sequence>
<dbReference type="Pfam" id="PF14547">
    <property type="entry name" value="Hydrophob_seed"/>
    <property type="match status" value="1"/>
</dbReference>
<dbReference type="InterPro" id="IPR027923">
    <property type="entry name" value="Hydrophob_seed_dom"/>
</dbReference>
<dbReference type="PANTHER" id="PTHR31731">
    <property type="match status" value="1"/>
</dbReference>
<feature type="signal peptide" evidence="1">
    <location>
        <begin position="1"/>
        <end position="25"/>
    </location>
</feature>
<dbReference type="CDD" id="cd01958">
    <property type="entry name" value="HPS_like"/>
    <property type="match status" value="1"/>
</dbReference>
<evidence type="ECO:0000259" key="2">
    <source>
        <dbReference type="Pfam" id="PF14547"/>
    </source>
</evidence>
<feature type="chain" id="PRO_5042262150" description="Hydrophobic seed protein domain-containing protein" evidence="1">
    <location>
        <begin position="26"/>
        <end position="123"/>
    </location>
</feature>
<comment type="caution">
    <text evidence="3">The sequence shown here is derived from an EMBL/GenBank/DDBJ whole genome shotgun (WGS) entry which is preliminary data.</text>
</comment>
<dbReference type="Proteomes" id="UP001231189">
    <property type="component" value="Unassembled WGS sequence"/>
</dbReference>
<dbReference type="Gene3D" id="1.10.110.10">
    <property type="entry name" value="Plant lipid-transfer and hydrophobic proteins"/>
    <property type="match status" value="1"/>
</dbReference>
<organism evidence="3 4">
    <name type="scientific">Lolium multiflorum</name>
    <name type="common">Italian ryegrass</name>
    <name type="synonym">Lolium perenne subsp. multiflorum</name>
    <dbReference type="NCBI Taxonomy" id="4521"/>
    <lineage>
        <taxon>Eukaryota</taxon>
        <taxon>Viridiplantae</taxon>
        <taxon>Streptophyta</taxon>
        <taxon>Embryophyta</taxon>
        <taxon>Tracheophyta</taxon>
        <taxon>Spermatophyta</taxon>
        <taxon>Magnoliopsida</taxon>
        <taxon>Liliopsida</taxon>
        <taxon>Poales</taxon>
        <taxon>Poaceae</taxon>
        <taxon>BOP clade</taxon>
        <taxon>Pooideae</taxon>
        <taxon>Poodae</taxon>
        <taxon>Poeae</taxon>
        <taxon>Poeae Chloroplast Group 2 (Poeae type)</taxon>
        <taxon>Loliodinae</taxon>
        <taxon>Loliinae</taxon>
        <taxon>Lolium</taxon>
    </lineage>
</organism>
<evidence type="ECO:0000313" key="4">
    <source>
        <dbReference type="Proteomes" id="UP001231189"/>
    </source>
</evidence>
<gene>
    <name evidence="3" type="ORF">QYE76_055596</name>
</gene>
<feature type="domain" description="Hydrophobic seed protein" evidence="2">
    <location>
        <begin position="39"/>
        <end position="122"/>
    </location>
</feature>
<keyword evidence="1" id="KW-0732">Signal</keyword>
<dbReference type="InterPro" id="IPR051636">
    <property type="entry name" value="Plant_LTP/defense-related"/>
</dbReference>
<dbReference type="InterPro" id="IPR036312">
    <property type="entry name" value="Bifun_inhib/LTP/seed_sf"/>
</dbReference>
<proteinExistence type="predicted"/>
<dbReference type="AlphaFoldDB" id="A0AAD8T010"/>
<dbReference type="SUPFAM" id="SSF47699">
    <property type="entry name" value="Bifunctional inhibitor/lipid-transfer protein/seed storage 2S albumin"/>
    <property type="match status" value="1"/>
</dbReference>